<sequence>MLLEIFTSDLLRRVFNSMTSLTSEQLSLKGRESCEREFQWKAFCVNLNARVFEITNTRKGGVQSRPRSGCTSAPIAALPGRNHGDRFDRLRSLTGFGLRRNVLSEGIDRSFDEFSHVDRGNYSEKTGGIGLIRSHLITLIVSDKSLNTFEMISRQTNDFLTADNSGQELLKILRIDTHLDISTIILTRMVLCRRRLFDIDLFAGLDPSPLFAADGDFGLFLSSSVNDVEWGDEVEESSEEGQGEEREDSSEDDDEDCDEEEESEDGDEDESDDEEESHSDDDDDNNEEDEEERRGRGGKRKWEESGEAEKVHGRGKRRRMEVVREDTLNTPDTPIPASEVDPWMSTYREDSSACSSEGVGDGVWGVAGNFAPLEDDEAGGSNPWVTSLEDGDMAWINSLSTYGEMNTSYDDVIGYGELVSVR</sequence>
<evidence type="ECO:0000313" key="3">
    <source>
        <dbReference type="EnsemblMetazoa" id="CapteP197369"/>
    </source>
</evidence>
<protein>
    <submittedName>
        <fullName evidence="2 3">Uncharacterized protein</fullName>
    </submittedName>
</protein>
<feature type="region of interest" description="Disordered" evidence="1">
    <location>
        <begin position="230"/>
        <end position="341"/>
    </location>
</feature>
<proteinExistence type="predicted"/>
<dbReference type="EnsemblMetazoa" id="CapteT197369">
    <property type="protein sequence ID" value="CapteP197369"/>
    <property type="gene ID" value="CapteG197369"/>
</dbReference>
<reference evidence="2 4" key="2">
    <citation type="journal article" date="2013" name="Nature">
        <title>Insights into bilaterian evolution from three spiralian genomes.</title>
        <authorList>
            <person name="Simakov O."/>
            <person name="Marletaz F."/>
            <person name="Cho S.J."/>
            <person name="Edsinger-Gonzales E."/>
            <person name="Havlak P."/>
            <person name="Hellsten U."/>
            <person name="Kuo D.H."/>
            <person name="Larsson T."/>
            <person name="Lv J."/>
            <person name="Arendt D."/>
            <person name="Savage R."/>
            <person name="Osoegawa K."/>
            <person name="de Jong P."/>
            <person name="Grimwood J."/>
            <person name="Chapman J.A."/>
            <person name="Shapiro H."/>
            <person name="Aerts A."/>
            <person name="Otillar R.P."/>
            <person name="Terry A.Y."/>
            <person name="Boore J.L."/>
            <person name="Grigoriev I.V."/>
            <person name="Lindberg D.R."/>
            <person name="Seaver E.C."/>
            <person name="Weisblat D.A."/>
            <person name="Putnam N.H."/>
            <person name="Rokhsar D.S."/>
        </authorList>
    </citation>
    <scope>NUCLEOTIDE SEQUENCE</scope>
    <source>
        <strain evidence="2 4">I ESC-2004</strain>
    </source>
</reference>
<dbReference type="AlphaFoldDB" id="R7TXI8"/>
<feature type="compositionally biased region" description="Basic and acidic residues" evidence="1">
    <location>
        <begin position="292"/>
        <end position="312"/>
    </location>
</feature>
<dbReference type="Proteomes" id="UP000014760">
    <property type="component" value="Unassembled WGS sequence"/>
</dbReference>
<accession>R7TXI8</accession>
<feature type="compositionally biased region" description="Acidic residues" evidence="1">
    <location>
        <begin position="230"/>
        <end position="291"/>
    </location>
</feature>
<name>R7TXI8_CAPTE</name>
<reference evidence="4" key="1">
    <citation type="submission" date="2012-12" db="EMBL/GenBank/DDBJ databases">
        <authorList>
            <person name="Hellsten U."/>
            <person name="Grimwood J."/>
            <person name="Chapman J.A."/>
            <person name="Shapiro H."/>
            <person name="Aerts A."/>
            <person name="Otillar R.P."/>
            <person name="Terry A.Y."/>
            <person name="Boore J.L."/>
            <person name="Simakov O."/>
            <person name="Marletaz F."/>
            <person name="Cho S.-J."/>
            <person name="Edsinger-Gonzales E."/>
            <person name="Havlak P."/>
            <person name="Kuo D.-H."/>
            <person name="Larsson T."/>
            <person name="Lv J."/>
            <person name="Arendt D."/>
            <person name="Savage R."/>
            <person name="Osoegawa K."/>
            <person name="de Jong P."/>
            <person name="Lindberg D.R."/>
            <person name="Seaver E.C."/>
            <person name="Weisblat D.A."/>
            <person name="Putnam N.H."/>
            <person name="Grigoriev I.V."/>
            <person name="Rokhsar D.S."/>
        </authorList>
    </citation>
    <scope>NUCLEOTIDE SEQUENCE</scope>
    <source>
        <strain evidence="4">I ESC-2004</strain>
    </source>
</reference>
<evidence type="ECO:0000256" key="1">
    <source>
        <dbReference type="SAM" id="MobiDB-lite"/>
    </source>
</evidence>
<reference evidence="3" key="3">
    <citation type="submission" date="2015-06" db="UniProtKB">
        <authorList>
            <consortium name="EnsemblMetazoa"/>
        </authorList>
    </citation>
    <scope>IDENTIFICATION</scope>
</reference>
<evidence type="ECO:0000313" key="4">
    <source>
        <dbReference type="Proteomes" id="UP000014760"/>
    </source>
</evidence>
<dbReference type="HOGENOM" id="CLU_650924_0_0_1"/>
<organism evidence="2">
    <name type="scientific">Capitella teleta</name>
    <name type="common">Polychaete worm</name>
    <dbReference type="NCBI Taxonomy" id="283909"/>
    <lineage>
        <taxon>Eukaryota</taxon>
        <taxon>Metazoa</taxon>
        <taxon>Spiralia</taxon>
        <taxon>Lophotrochozoa</taxon>
        <taxon>Annelida</taxon>
        <taxon>Polychaeta</taxon>
        <taxon>Sedentaria</taxon>
        <taxon>Scolecida</taxon>
        <taxon>Capitellidae</taxon>
        <taxon>Capitella</taxon>
    </lineage>
</organism>
<keyword evidence="4" id="KW-1185">Reference proteome</keyword>
<dbReference type="EMBL" id="AMQN01002390">
    <property type="status" value="NOT_ANNOTATED_CDS"/>
    <property type="molecule type" value="Genomic_DNA"/>
</dbReference>
<gene>
    <name evidence="2" type="ORF">CAPTEDRAFT_197369</name>
</gene>
<evidence type="ECO:0000313" key="2">
    <source>
        <dbReference type="EMBL" id="ELT95690.1"/>
    </source>
</evidence>
<dbReference type="EMBL" id="KB309044">
    <property type="protein sequence ID" value="ELT95690.1"/>
    <property type="molecule type" value="Genomic_DNA"/>
</dbReference>